<protein>
    <submittedName>
        <fullName evidence="2">Secreted protein</fullName>
    </submittedName>
</protein>
<organism evidence="1 2">
    <name type="scientific">Steinernema glaseri</name>
    <dbReference type="NCBI Taxonomy" id="37863"/>
    <lineage>
        <taxon>Eukaryota</taxon>
        <taxon>Metazoa</taxon>
        <taxon>Ecdysozoa</taxon>
        <taxon>Nematoda</taxon>
        <taxon>Chromadorea</taxon>
        <taxon>Rhabditida</taxon>
        <taxon>Tylenchina</taxon>
        <taxon>Panagrolaimomorpha</taxon>
        <taxon>Strongyloidoidea</taxon>
        <taxon>Steinernematidae</taxon>
        <taxon>Steinernema</taxon>
    </lineage>
</organism>
<proteinExistence type="predicted"/>
<keyword evidence="1" id="KW-1185">Reference proteome</keyword>
<dbReference type="Proteomes" id="UP000095287">
    <property type="component" value="Unplaced"/>
</dbReference>
<name>A0A1I7ZK02_9BILA</name>
<reference evidence="2" key="1">
    <citation type="submission" date="2016-11" db="UniProtKB">
        <authorList>
            <consortium name="WormBaseParasite"/>
        </authorList>
    </citation>
    <scope>IDENTIFICATION</scope>
</reference>
<accession>A0A1I7ZK02</accession>
<dbReference type="AlphaFoldDB" id="A0A1I7ZK02"/>
<evidence type="ECO:0000313" key="1">
    <source>
        <dbReference type="Proteomes" id="UP000095287"/>
    </source>
</evidence>
<evidence type="ECO:0000313" key="2">
    <source>
        <dbReference type="WBParaSite" id="L893_g2731.t1"/>
    </source>
</evidence>
<sequence>MRVNAGAGLPPLVWGPSTISRSRPFYVLQLLLIASEGLYGATKGSRISEPDILCWFEVPPRYRAPGLVMC</sequence>
<dbReference type="WBParaSite" id="L893_g2731.t1">
    <property type="protein sequence ID" value="L893_g2731.t1"/>
    <property type="gene ID" value="L893_g2731"/>
</dbReference>